<accession>A0ACC1M4C1</accession>
<name>A0ACC1M4C1_9FUNG</name>
<organism evidence="1 2">
    <name type="scientific">Coemansia aciculifera</name>
    <dbReference type="NCBI Taxonomy" id="417176"/>
    <lineage>
        <taxon>Eukaryota</taxon>
        <taxon>Fungi</taxon>
        <taxon>Fungi incertae sedis</taxon>
        <taxon>Zoopagomycota</taxon>
        <taxon>Kickxellomycotina</taxon>
        <taxon>Kickxellomycetes</taxon>
        <taxon>Kickxellales</taxon>
        <taxon>Kickxellaceae</taxon>
        <taxon>Coemansia</taxon>
    </lineage>
</organism>
<comment type="caution">
    <text evidence="1">The sequence shown here is derived from an EMBL/GenBank/DDBJ whole genome shotgun (WGS) entry which is preliminary data.</text>
</comment>
<sequence length="106" mass="12032">MAISVAVVAVMAWHEPIPWKSPCVDPAVIANWSKIRTQLAKVLPSSDSKIGKAKKDQVYKLLGKSWNLPTKPNIDIYHQVFDIVGADYMQFAIDEILNRYWAKYPC</sequence>
<gene>
    <name evidence="1" type="ORF">IWW38_002416</name>
</gene>
<dbReference type="EMBL" id="JANBVB010000342">
    <property type="protein sequence ID" value="KAJ2895013.1"/>
    <property type="molecule type" value="Genomic_DNA"/>
</dbReference>
<evidence type="ECO:0000313" key="1">
    <source>
        <dbReference type="EMBL" id="KAJ2895013.1"/>
    </source>
</evidence>
<protein>
    <submittedName>
        <fullName evidence="1">Uncharacterized protein</fullName>
    </submittedName>
</protein>
<evidence type="ECO:0000313" key="2">
    <source>
        <dbReference type="Proteomes" id="UP001139981"/>
    </source>
</evidence>
<dbReference type="Proteomes" id="UP001139981">
    <property type="component" value="Unassembled WGS sequence"/>
</dbReference>
<reference evidence="1" key="1">
    <citation type="submission" date="2022-07" db="EMBL/GenBank/DDBJ databases">
        <title>Phylogenomic reconstructions and comparative analyses of Kickxellomycotina fungi.</title>
        <authorList>
            <person name="Reynolds N.K."/>
            <person name="Stajich J.E."/>
            <person name="Barry K."/>
            <person name="Grigoriev I.V."/>
            <person name="Crous P."/>
            <person name="Smith M.E."/>
        </authorList>
    </citation>
    <scope>NUCLEOTIDE SEQUENCE</scope>
    <source>
        <strain evidence="1">CBS 190363</strain>
    </source>
</reference>
<keyword evidence="2" id="KW-1185">Reference proteome</keyword>
<proteinExistence type="predicted"/>
<feature type="non-terminal residue" evidence="1">
    <location>
        <position position="106"/>
    </location>
</feature>